<dbReference type="Proteomes" id="UP000324632">
    <property type="component" value="Chromosome 8"/>
</dbReference>
<sequence>MSNLHAHYTPVSADVALHSDASVIALGVADRLTLSNNSALFHLMAFVIQRLTCPYMRARAAASVSRVMTAVATDESAHRDYSENPSVYDTNRIKDRRAVAFQAVGLQKNRACLASLTISQQPLPRLPAKPPPPPTRPRWDGKEDLNKERDLFFSELLCSNDITSAASSPRFQTPSTFFLLLSLSQASILTEFLHFIIALPPLCHETSAPKKRYSLFILPVLQK</sequence>
<reference evidence="2 3" key="1">
    <citation type="journal article" date="2019" name="Mol. Ecol. Resour.">
        <title>Chromosome-level genome assembly of Triplophysa tibetana, a fish adapted to the harsh high-altitude environment of the Tibetan Plateau.</title>
        <authorList>
            <person name="Yang X."/>
            <person name="Liu H."/>
            <person name="Ma Z."/>
            <person name="Zou Y."/>
            <person name="Zou M."/>
            <person name="Mao Y."/>
            <person name="Li X."/>
            <person name="Wang H."/>
            <person name="Chen T."/>
            <person name="Wang W."/>
            <person name="Yang R."/>
        </authorList>
    </citation>
    <scope>NUCLEOTIDE SEQUENCE [LARGE SCALE GENOMIC DNA]</scope>
    <source>
        <strain evidence="2">TTIB1903HZAU</strain>
        <tissue evidence="2">Muscle</tissue>
    </source>
</reference>
<gene>
    <name evidence="2" type="ORF">E1301_Tti019215</name>
</gene>
<evidence type="ECO:0000256" key="1">
    <source>
        <dbReference type="SAM" id="MobiDB-lite"/>
    </source>
</evidence>
<protein>
    <submittedName>
        <fullName evidence="2">Uncharacterized protein</fullName>
    </submittedName>
</protein>
<dbReference type="EMBL" id="SOYY01000008">
    <property type="protein sequence ID" value="KAA0718356.1"/>
    <property type="molecule type" value="Genomic_DNA"/>
</dbReference>
<evidence type="ECO:0000313" key="2">
    <source>
        <dbReference type="EMBL" id="KAA0718356.1"/>
    </source>
</evidence>
<evidence type="ECO:0000313" key="3">
    <source>
        <dbReference type="Proteomes" id="UP000324632"/>
    </source>
</evidence>
<name>A0A5A9PBX1_9TELE</name>
<dbReference type="AlphaFoldDB" id="A0A5A9PBX1"/>
<organism evidence="2 3">
    <name type="scientific">Triplophysa tibetana</name>
    <dbReference type="NCBI Taxonomy" id="1572043"/>
    <lineage>
        <taxon>Eukaryota</taxon>
        <taxon>Metazoa</taxon>
        <taxon>Chordata</taxon>
        <taxon>Craniata</taxon>
        <taxon>Vertebrata</taxon>
        <taxon>Euteleostomi</taxon>
        <taxon>Actinopterygii</taxon>
        <taxon>Neopterygii</taxon>
        <taxon>Teleostei</taxon>
        <taxon>Ostariophysi</taxon>
        <taxon>Cypriniformes</taxon>
        <taxon>Nemacheilidae</taxon>
        <taxon>Triplophysa</taxon>
    </lineage>
</organism>
<proteinExistence type="predicted"/>
<keyword evidence="3" id="KW-1185">Reference proteome</keyword>
<accession>A0A5A9PBX1</accession>
<feature type="region of interest" description="Disordered" evidence="1">
    <location>
        <begin position="122"/>
        <end position="142"/>
    </location>
</feature>
<feature type="compositionally biased region" description="Pro residues" evidence="1">
    <location>
        <begin position="124"/>
        <end position="136"/>
    </location>
</feature>
<comment type="caution">
    <text evidence="2">The sequence shown here is derived from an EMBL/GenBank/DDBJ whole genome shotgun (WGS) entry which is preliminary data.</text>
</comment>